<evidence type="ECO:0000313" key="2">
    <source>
        <dbReference type="EMBL" id="CAI4013613.1"/>
    </source>
</evidence>
<dbReference type="EMBL" id="CAMXCT020005946">
    <property type="protein sequence ID" value="CAL1166988.1"/>
    <property type="molecule type" value="Genomic_DNA"/>
</dbReference>
<dbReference type="EMBL" id="CAMXCT030005946">
    <property type="protein sequence ID" value="CAL4800925.1"/>
    <property type="molecule type" value="Genomic_DNA"/>
</dbReference>
<organism evidence="2">
    <name type="scientific">Cladocopium goreaui</name>
    <dbReference type="NCBI Taxonomy" id="2562237"/>
    <lineage>
        <taxon>Eukaryota</taxon>
        <taxon>Sar</taxon>
        <taxon>Alveolata</taxon>
        <taxon>Dinophyceae</taxon>
        <taxon>Suessiales</taxon>
        <taxon>Symbiodiniaceae</taxon>
        <taxon>Cladocopium</taxon>
    </lineage>
</organism>
<reference evidence="3" key="2">
    <citation type="submission" date="2024-04" db="EMBL/GenBank/DDBJ databases">
        <authorList>
            <person name="Chen Y."/>
            <person name="Shah S."/>
            <person name="Dougan E. K."/>
            <person name="Thang M."/>
            <person name="Chan C."/>
        </authorList>
    </citation>
    <scope>NUCLEOTIDE SEQUENCE [LARGE SCALE GENOMIC DNA]</scope>
</reference>
<feature type="region of interest" description="Disordered" evidence="1">
    <location>
        <begin position="250"/>
        <end position="279"/>
    </location>
</feature>
<reference evidence="2" key="1">
    <citation type="submission" date="2022-10" db="EMBL/GenBank/DDBJ databases">
        <authorList>
            <person name="Chen Y."/>
            <person name="Dougan E. K."/>
            <person name="Chan C."/>
            <person name="Rhodes N."/>
            <person name="Thang M."/>
        </authorList>
    </citation>
    <scope>NUCLEOTIDE SEQUENCE</scope>
</reference>
<feature type="compositionally biased region" description="Low complexity" evidence="1">
    <location>
        <begin position="117"/>
        <end position="137"/>
    </location>
</feature>
<evidence type="ECO:0000313" key="3">
    <source>
        <dbReference type="EMBL" id="CAL1166988.1"/>
    </source>
</evidence>
<sequence length="279" mass="30494">MATMQNMQFLQAVPMAQIQGGQAPMGAFAQPMGNGSFAVPMVAPQQMQATAIPFQPGMTAFLPRTMMGPQPGAGMGEEKFMIMAMPMQQGQWNGNNQMQWQQQPQQGATGAWDARQGHQAQQQQRPQQQGHGNNGRNRNNRHRQNWNGGGHGNAGGHGHGGHNGWHNSWQPWPQPQWGWGGNDYMMHSRQSNAAMDNDWRRRDSPAPVPPVQMAQLTDTEPMHPGLQPMASQDNNQGGCVDIYISRKANASSLARGREGTAANDSAASMAKAKAAWRPE</sequence>
<feature type="compositionally biased region" description="Low complexity" evidence="1">
    <location>
        <begin position="164"/>
        <end position="174"/>
    </location>
</feature>
<evidence type="ECO:0000313" key="4">
    <source>
        <dbReference type="Proteomes" id="UP001152797"/>
    </source>
</evidence>
<dbReference type="AlphaFoldDB" id="A0A9P1DP47"/>
<evidence type="ECO:0000256" key="1">
    <source>
        <dbReference type="SAM" id="MobiDB-lite"/>
    </source>
</evidence>
<protein>
    <submittedName>
        <fullName evidence="2">Uncharacterized protein</fullName>
    </submittedName>
</protein>
<dbReference type="EMBL" id="CAMXCT010005946">
    <property type="protein sequence ID" value="CAI4013613.1"/>
    <property type="molecule type" value="Genomic_DNA"/>
</dbReference>
<feature type="region of interest" description="Disordered" evidence="1">
    <location>
        <begin position="99"/>
        <end position="174"/>
    </location>
</feature>
<feature type="compositionally biased region" description="Low complexity" evidence="1">
    <location>
        <begin position="261"/>
        <end position="279"/>
    </location>
</feature>
<proteinExistence type="predicted"/>
<dbReference type="Proteomes" id="UP001152797">
    <property type="component" value="Unassembled WGS sequence"/>
</dbReference>
<feature type="compositionally biased region" description="Gly residues" evidence="1">
    <location>
        <begin position="147"/>
        <end position="163"/>
    </location>
</feature>
<accession>A0A9P1DP47</accession>
<name>A0A9P1DP47_9DINO</name>
<keyword evidence="4" id="KW-1185">Reference proteome</keyword>
<gene>
    <name evidence="2" type="ORF">C1SCF055_LOCUS38570</name>
</gene>
<comment type="caution">
    <text evidence="2">The sequence shown here is derived from an EMBL/GenBank/DDBJ whole genome shotgun (WGS) entry which is preliminary data.</text>
</comment>